<accession>A0A017SAR1</accession>
<evidence type="ECO:0000313" key="1">
    <source>
        <dbReference type="EMBL" id="EYE94017.1"/>
    </source>
</evidence>
<organism evidence="1 2">
    <name type="scientific">Aspergillus ruber (strain CBS 135680)</name>
    <dbReference type="NCBI Taxonomy" id="1388766"/>
    <lineage>
        <taxon>Eukaryota</taxon>
        <taxon>Fungi</taxon>
        <taxon>Dikarya</taxon>
        <taxon>Ascomycota</taxon>
        <taxon>Pezizomycotina</taxon>
        <taxon>Eurotiomycetes</taxon>
        <taxon>Eurotiomycetidae</taxon>
        <taxon>Eurotiales</taxon>
        <taxon>Aspergillaceae</taxon>
        <taxon>Aspergillus</taxon>
        <taxon>Aspergillus subgen. Aspergillus</taxon>
    </lineage>
</organism>
<name>A0A017SAR1_ASPRC</name>
<protein>
    <submittedName>
        <fullName evidence="1">Uncharacterized protein</fullName>
    </submittedName>
</protein>
<dbReference type="Proteomes" id="UP000019804">
    <property type="component" value="Unassembled WGS sequence"/>
</dbReference>
<dbReference type="RefSeq" id="XP_040637705.1">
    <property type="nucleotide sequence ID" value="XM_040777671.1"/>
</dbReference>
<proteinExistence type="predicted"/>
<sequence>MKMGLLLTSYLSLQCPHTSVIPPVVNKQSGQHEIRIHSLSIVLLCISNGFCYDALRDCAVLKRSTCLPQSKHDAPGMDSDLSTAYG</sequence>
<dbReference type="HOGENOM" id="CLU_2497513_0_0_1"/>
<gene>
    <name evidence="1" type="ORF">EURHEDRAFT_104409</name>
</gene>
<dbReference type="EMBL" id="KK088428">
    <property type="protein sequence ID" value="EYE94017.1"/>
    <property type="molecule type" value="Genomic_DNA"/>
</dbReference>
<keyword evidence="2" id="KW-1185">Reference proteome</keyword>
<evidence type="ECO:0000313" key="2">
    <source>
        <dbReference type="Proteomes" id="UP000019804"/>
    </source>
</evidence>
<dbReference type="AlphaFoldDB" id="A0A017SAR1"/>
<reference evidence="2" key="1">
    <citation type="journal article" date="2014" name="Nat. Commun.">
        <title>Genomic adaptations of the halophilic Dead Sea filamentous fungus Eurotium rubrum.</title>
        <authorList>
            <person name="Kis-Papo T."/>
            <person name="Weig A.R."/>
            <person name="Riley R."/>
            <person name="Persoh D."/>
            <person name="Salamov A."/>
            <person name="Sun H."/>
            <person name="Lipzen A."/>
            <person name="Wasser S.P."/>
            <person name="Rambold G."/>
            <person name="Grigoriev I.V."/>
            <person name="Nevo E."/>
        </authorList>
    </citation>
    <scope>NUCLEOTIDE SEQUENCE [LARGE SCALE GENOMIC DNA]</scope>
    <source>
        <strain evidence="2">CBS 135680</strain>
    </source>
</reference>
<dbReference type="GeneID" id="63692795"/>